<keyword evidence="3" id="KW-1185">Reference proteome</keyword>
<dbReference type="EMBL" id="CP036339">
    <property type="protein sequence ID" value="QDT74709.1"/>
    <property type="molecule type" value="Genomic_DNA"/>
</dbReference>
<evidence type="ECO:0000256" key="1">
    <source>
        <dbReference type="SAM" id="Phobius"/>
    </source>
</evidence>
<dbReference type="AlphaFoldDB" id="A0A517U257"/>
<protein>
    <submittedName>
        <fullName evidence="2">Uncharacterized protein</fullName>
    </submittedName>
</protein>
<evidence type="ECO:0000313" key="2">
    <source>
        <dbReference type="EMBL" id="QDT74709.1"/>
    </source>
</evidence>
<keyword evidence="1" id="KW-0472">Membrane</keyword>
<proteinExistence type="predicted"/>
<feature type="transmembrane region" description="Helical" evidence="1">
    <location>
        <begin position="7"/>
        <end position="30"/>
    </location>
</feature>
<evidence type="ECO:0000313" key="3">
    <source>
        <dbReference type="Proteomes" id="UP000317909"/>
    </source>
</evidence>
<dbReference type="Proteomes" id="UP000317909">
    <property type="component" value="Chromosome"/>
</dbReference>
<gene>
    <name evidence="2" type="ORF">I41_39080</name>
</gene>
<reference evidence="2 3" key="1">
    <citation type="submission" date="2019-02" db="EMBL/GenBank/DDBJ databases">
        <title>Deep-cultivation of Planctomycetes and their phenomic and genomic characterization uncovers novel biology.</title>
        <authorList>
            <person name="Wiegand S."/>
            <person name="Jogler M."/>
            <person name="Boedeker C."/>
            <person name="Pinto D."/>
            <person name="Vollmers J."/>
            <person name="Rivas-Marin E."/>
            <person name="Kohn T."/>
            <person name="Peeters S.H."/>
            <person name="Heuer A."/>
            <person name="Rast P."/>
            <person name="Oberbeckmann S."/>
            <person name="Bunk B."/>
            <person name="Jeske O."/>
            <person name="Meyerdierks A."/>
            <person name="Storesund J.E."/>
            <person name="Kallscheuer N."/>
            <person name="Luecker S."/>
            <person name="Lage O.M."/>
            <person name="Pohl T."/>
            <person name="Merkel B.J."/>
            <person name="Hornburger P."/>
            <person name="Mueller R.-W."/>
            <person name="Bruemmer F."/>
            <person name="Labrenz M."/>
            <person name="Spormann A.M."/>
            <person name="Op den Camp H."/>
            <person name="Overmann J."/>
            <person name="Amann R."/>
            <person name="Jetten M.S.M."/>
            <person name="Mascher T."/>
            <person name="Medema M.H."/>
            <person name="Devos D.P."/>
            <person name="Kaster A.-K."/>
            <person name="Ovreas L."/>
            <person name="Rohde M."/>
            <person name="Galperin M.Y."/>
            <person name="Jogler C."/>
        </authorList>
    </citation>
    <scope>NUCLEOTIDE SEQUENCE [LARGE SCALE GENOMIC DNA]</scope>
    <source>
        <strain evidence="2 3">I41</strain>
    </source>
</reference>
<keyword evidence="1" id="KW-0812">Transmembrane</keyword>
<keyword evidence="1" id="KW-1133">Transmembrane helix</keyword>
<name>A0A517U257_9BACT</name>
<sequence>MAAIFELVVRAGLVVVTAIAAPPTILAYTWRRGETTVRSGGCSGGGMG</sequence>
<dbReference type="KEGG" id="llh:I41_39080"/>
<organism evidence="2 3">
    <name type="scientific">Lacipirellula limnantheis</name>
    <dbReference type="NCBI Taxonomy" id="2528024"/>
    <lineage>
        <taxon>Bacteria</taxon>
        <taxon>Pseudomonadati</taxon>
        <taxon>Planctomycetota</taxon>
        <taxon>Planctomycetia</taxon>
        <taxon>Pirellulales</taxon>
        <taxon>Lacipirellulaceae</taxon>
        <taxon>Lacipirellula</taxon>
    </lineage>
</organism>
<accession>A0A517U257</accession>